<dbReference type="Proteomes" id="UP000275846">
    <property type="component" value="Unassembled WGS sequence"/>
</dbReference>
<dbReference type="Pfam" id="PF17741">
    <property type="entry name" value="DUF5578"/>
    <property type="match status" value="1"/>
</dbReference>
<dbReference type="OrthoDB" id="278163at2759"/>
<dbReference type="InterPro" id="IPR041090">
    <property type="entry name" value="DUF5578"/>
</dbReference>
<gene>
    <name evidence="1" type="ORF">SSLN_LOCUS13736</name>
</gene>
<dbReference type="PANTHER" id="PTHR34258:SF1">
    <property type="entry name" value="ARMADILLO-LIKE HELICAL DOMAIN CONTAINING PROTEIN 1"/>
    <property type="match status" value="1"/>
</dbReference>
<name>A0A183TB88_SCHSO</name>
<accession>A0A183TB88</accession>
<keyword evidence="2" id="KW-1185">Reference proteome</keyword>
<reference evidence="3" key="1">
    <citation type="submission" date="2016-06" db="UniProtKB">
        <authorList>
            <consortium name="WormBaseParasite"/>
        </authorList>
    </citation>
    <scope>IDENTIFICATION</scope>
</reference>
<dbReference type="InterPro" id="IPR011989">
    <property type="entry name" value="ARM-like"/>
</dbReference>
<dbReference type="EMBL" id="UYSU01038325">
    <property type="protein sequence ID" value="VDM00122.1"/>
    <property type="molecule type" value="Genomic_DNA"/>
</dbReference>
<protein>
    <submittedName>
        <fullName evidence="3">Cnd1 domain-containing protein</fullName>
    </submittedName>
</protein>
<proteinExistence type="predicted"/>
<dbReference type="PANTHER" id="PTHR34258">
    <property type="entry name" value="ARMADILLO-LIKE HELICAL DOMAIN CONTAINING PROTEIN 1"/>
    <property type="match status" value="1"/>
</dbReference>
<dbReference type="WBParaSite" id="SSLN_0001425101-mRNA-1">
    <property type="protein sequence ID" value="SSLN_0001425101-mRNA-1"/>
    <property type="gene ID" value="SSLN_0001425101"/>
</dbReference>
<dbReference type="AlphaFoldDB" id="A0A183TB88"/>
<organism evidence="3">
    <name type="scientific">Schistocephalus solidus</name>
    <name type="common">Tapeworm</name>
    <dbReference type="NCBI Taxonomy" id="70667"/>
    <lineage>
        <taxon>Eukaryota</taxon>
        <taxon>Metazoa</taxon>
        <taxon>Spiralia</taxon>
        <taxon>Lophotrochozoa</taxon>
        <taxon>Platyhelminthes</taxon>
        <taxon>Cestoda</taxon>
        <taxon>Eucestoda</taxon>
        <taxon>Diphyllobothriidea</taxon>
        <taxon>Diphyllobothriidae</taxon>
        <taxon>Schistocephalus</taxon>
    </lineage>
</organism>
<evidence type="ECO:0000313" key="3">
    <source>
        <dbReference type="WBParaSite" id="SSLN_0001425101-mRNA-1"/>
    </source>
</evidence>
<evidence type="ECO:0000313" key="1">
    <source>
        <dbReference type="EMBL" id="VDM00122.1"/>
    </source>
</evidence>
<dbReference type="InterPro" id="IPR016024">
    <property type="entry name" value="ARM-type_fold"/>
</dbReference>
<dbReference type="Gene3D" id="1.25.10.10">
    <property type="entry name" value="Leucine-rich Repeat Variant"/>
    <property type="match status" value="1"/>
</dbReference>
<reference evidence="1 2" key="2">
    <citation type="submission" date="2018-11" db="EMBL/GenBank/DDBJ databases">
        <authorList>
            <consortium name="Pathogen Informatics"/>
        </authorList>
    </citation>
    <scope>NUCLEOTIDE SEQUENCE [LARGE SCALE GENOMIC DNA]</scope>
    <source>
        <strain evidence="1 2">NST_G2</strain>
    </source>
</reference>
<evidence type="ECO:0000313" key="2">
    <source>
        <dbReference type="Proteomes" id="UP000275846"/>
    </source>
</evidence>
<sequence>MTSAKQDSATYNMTCLLREWDRSPKEKRRQLLQDFIDQHWNRSGPELELELAQMASLFLARICVWVKLTHHFLTEFLQNGGVLCLQELCVFDDAKEIDRYWALKVLSCVANGGTRYKETICECYGIRAVAECMAKSHSVKTQEAARDVLELLAEGNPRFRDQVYKGLIAVLPCDSAKAQQLALQSIRILQARFILSYPLA</sequence>
<dbReference type="SUPFAM" id="SSF48371">
    <property type="entry name" value="ARM repeat"/>
    <property type="match status" value="1"/>
</dbReference>